<proteinExistence type="predicted"/>
<dbReference type="SUPFAM" id="SSF75011">
    <property type="entry name" value="3-carboxy-cis,cis-mucoante lactonizing enzyme"/>
    <property type="match status" value="1"/>
</dbReference>
<organism evidence="3 4">
    <name type="scientific">Methylomonas aurea</name>
    <dbReference type="NCBI Taxonomy" id="2952224"/>
    <lineage>
        <taxon>Bacteria</taxon>
        <taxon>Pseudomonadati</taxon>
        <taxon>Pseudomonadota</taxon>
        <taxon>Gammaproteobacteria</taxon>
        <taxon>Methylococcales</taxon>
        <taxon>Methylococcaceae</taxon>
        <taxon>Methylomonas</taxon>
    </lineage>
</organism>
<dbReference type="PANTHER" id="PTHR37957:SF1">
    <property type="entry name" value="PHYTASE-LIKE DOMAIN-CONTAINING PROTEIN"/>
    <property type="match status" value="1"/>
</dbReference>
<dbReference type="InterPro" id="IPR027372">
    <property type="entry name" value="Phytase-like_dom"/>
</dbReference>
<keyword evidence="1" id="KW-0732">Signal</keyword>
<gene>
    <name evidence="3" type="ORF">NP603_03410</name>
</gene>
<dbReference type="EMBL" id="JANIBM010000003">
    <property type="protein sequence ID" value="MCQ8180148.1"/>
    <property type="molecule type" value="Genomic_DNA"/>
</dbReference>
<keyword evidence="4" id="KW-1185">Reference proteome</keyword>
<evidence type="ECO:0000313" key="3">
    <source>
        <dbReference type="EMBL" id="MCQ8180148.1"/>
    </source>
</evidence>
<evidence type="ECO:0000259" key="2">
    <source>
        <dbReference type="Pfam" id="PF13449"/>
    </source>
</evidence>
<dbReference type="Pfam" id="PF13449">
    <property type="entry name" value="Phytase-like"/>
    <property type="match status" value="1"/>
</dbReference>
<dbReference type="InterPro" id="IPR015943">
    <property type="entry name" value="WD40/YVTN_repeat-like_dom_sf"/>
</dbReference>
<comment type="caution">
    <text evidence="3">The sequence shown here is derived from an EMBL/GenBank/DDBJ whole genome shotgun (WGS) entry which is preliminary data.</text>
</comment>
<name>A0ABT1UD68_9GAMM</name>
<dbReference type="Gene3D" id="2.130.10.10">
    <property type="entry name" value="YVTN repeat-like/Quinoprotein amine dehydrogenase"/>
    <property type="match status" value="1"/>
</dbReference>
<evidence type="ECO:0000313" key="4">
    <source>
        <dbReference type="Proteomes" id="UP001524569"/>
    </source>
</evidence>
<feature type="chain" id="PRO_5045052315" evidence="1">
    <location>
        <begin position="21"/>
        <end position="483"/>
    </location>
</feature>
<evidence type="ECO:0000256" key="1">
    <source>
        <dbReference type="SAM" id="SignalP"/>
    </source>
</evidence>
<feature type="signal peptide" evidence="1">
    <location>
        <begin position="1"/>
        <end position="20"/>
    </location>
</feature>
<dbReference type="RefSeq" id="WP_256609526.1">
    <property type="nucleotide sequence ID" value="NZ_JANIBM010000003.1"/>
</dbReference>
<accession>A0ABT1UD68</accession>
<sequence>MRFTSTLLMAGLLLAETVSAAPTFVNGLAIPGATADQFGSSVNDGRVGFFSDIYYDTHRNEWWGLSDRGPGGGSLNYETRVQRFTLDINPVSGAISNFQIAQTLKFNKNGAALNGLAPNPTHAVGNAFDPEGIVVNPNNGNLLVSDEYGPSLYEIDRNSGAVVKTYATPANLMPRNAASGVANYAADTGNNAGKRTNRGFEGLAVSPDGKYAFAMLQSAMLDEGAGNGSVNRIVKFDTATGEAVAQYAYQMKRSGQGQGVSALVALNDHEFLVLERNNRGVGVGADLATADKEVYKIDLAGATDVSGIDLDAAGAVYTKVVKSAQFLDLDANTLAELGNKSPEKWEGLAIGPKLADGSYLLLAGTDNDYSVTQNAGGTQFDVYFRFSDADPYAGSIQCPLGQTEACVWTANGSGATLSADYKLLPGVLHAYKVSAADLGNYAAPVPVPAAVWLFGSGVLGMLRVSAKRSLLRKGCAAGPAGCR</sequence>
<feature type="domain" description="Phytase-like" evidence="2">
    <location>
        <begin position="46"/>
        <end position="369"/>
    </location>
</feature>
<protein>
    <submittedName>
        <fullName evidence="3">Esterase-like activity of phytase family protein</fullName>
    </submittedName>
</protein>
<dbReference type="Proteomes" id="UP001524569">
    <property type="component" value="Unassembled WGS sequence"/>
</dbReference>
<reference evidence="3 4" key="1">
    <citation type="submission" date="2022-07" db="EMBL/GenBank/DDBJ databases">
        <title>Methylomonas rivi sp. nov., Methylomonas rosea sp. nov., Methylomonas aureus sp. nov. and Methylomonas subterranea sp. nov., four novel methanotrophs isolated from a freshwater creek and the deep terrestrial subsurface.</title>
        <authorList>
            <person name="Abin C."/>
            <person name="Sankaranarayanan K."/>
            <person name="Garner C."/>
            <person name="Sindelar R."/>
            <person name="Kotary K."/>
            <person name="Garner R."/>
            <person name="Barclay S."/>
            <person name="Lawson P."/>
            <person name="Krumholz L."/>
        </authorList>
    </citation>
    <scope>NUCLEOTIDE SEQUENCE [LARGE SCALE GENOMIC DNA]</scope>
    <source>
        <strain evidence="3 4">SURF-1</strain>
    </source>
</reference>
<dbReference type="PANTHER" id="PTHR37957">
    <property type="entry name" value="BLR7070 PROTEIN"/>
    <property type="match status" value="1"/>
</dbReference>